<dbReference type="RefSeq" id="WP_344690709.1">
    <property type="nucleotide sequence ID" value="NZ_BAAAVV010000013.1"/>
</dbReference>
<protein>
    <submittedName>
        <fullName evidence="1">Uncharacterized protein</fullName>
    </submittedName>
</protein>
<gene>
    <name evidence="1" type="ORF">GCM10010531_38860</name>
</gene>
<reference evidence="2" key="1">
    <citation type="journal article" date="2019" name="Int. J. Syst. Evol. Microbiol.">
        <title>The Global Catalogue of Microorganisms (GCM) 10K type strain sequencing project: providing services to taxonomists for standard genome sequencing and annotation.</title>
        <authorList>
            <consortium name="The Broad Institute Genomics Platform"/>
            <consortium name="The Broad Institute Genome Sequencing Center for Infectious Disease"/>
            <person name="Wu L."/>
            <person name="Ma J."/>
        </authorList>
    </citation>
    <scope>NUCLEOTIDE SEQUENCE [LARGE SCALE GENOMIC DNA]</scope>
    <source>
        <strain evidence="2">JCM 15614</strain>
    </source>
</reference>
<comment type="caution">
    <text evidence="1">The sequence shown here is derived from an EMBL/GenBank/DDBJ whole genome shotgun (WGS) entry which is preliminary data.</text>
</comment>
<sequence length="63" mass="6811">MHLLLILALTWTLLSVPVGLMIGRAMRIADRRDAEATRPSSLVPDFIPDEVLASVAAGRRDAA</sequence>
<accession>A0ABP6PJS0</accession>
<proteinExistence type="predicted"/>
<evidence type="ECO:0000313" key="2">
    <source>
        <dbReference type="Proteomes" id="UP001499924"/>
    </source>
</evidence>
<organism evidence="1 2">
    <name type="scientific">Blastococcus jejuensis</name>
    <dbReference type="NCBI Taxonomy" id="351224"/>
    <lineage>
        <taxon>Bacteria</taxon>
        <taxon>Bacillati</taxon>
        <taxon>Actinomycetota</taxon>
        <taxon>Actinomycetes</taxon>
        <taxon>Geodermatophilales</taxon>
        <taxon>Geodermatophilaceae</taxon>
        <taxon>Blastococcus</taxon>
    </lineage>
</organism>
<evidence type="ECO:0000313" key="1">
    <source>
        <dbReference type="EMBL" id="GAA3180926.1"/>
    </source>
</evidence>
<dbReference type="Proteomes" id="UP001499924">
    <property type="component" value="Unassembled WGS sequence"/>
</dbReference>
<keyword evidence="2" id="KW-1185">Reference proteome</keyword>
<name>A0ABP6PJS0_9ACTN</name>
<dbReference type="EMBL" id="BAAAVV010000013">
    <property type="protein sequence ID" value="GAA3180926.1"/>
    <property type="molecule type" value="Genomic_DNA"/>
</dbReference>